<dbReference type="Pfam" id="PF13181">
    <property type="entry name" value="TPR_8"/>
    <property type="match status" value="1"/>
</dbReference>
<dbReference type="PANTHER" id="PTHR45641:SF19">
    <property type="entry name" value="NEPHROCYSTIN-3"/>
    <property type="match status" value="1"/>
</dbReference>
<accession>X6NL45</accession>
<dbReference type="Pfam" id="PF13374">
    <property type="entry name" value="TPR_10"/>
    <property type="match status" value="1"/>
</dbReference>
<dbReference type="InterPro" id="IPR011990">
    <property type="entry name" value="TPR-like_helical_dom_sf"/>
</dbReference>
<feature type="repeat" description="TPR" evidence="3">
    <location>
        <begin position="321"/>
        <end position="354"/>
    </location>
</feature>
<organism evidence="4 5">
    <name type="scientific">Reticulomyxa filosa</name>
    <dbReference type="NCBI Taxonomy" id="46433"/>
    <lineage>
        <taxon>Eukaryota</taxon>
        <taxon>Sar</taxon>
        <taxon>Rhizaria</taxon>
        <taxon>Retaria</taxon>
        <taxon>Foraminifera</taxon>
        <taxon>Monothalamids</taxon>
        <taxon>Reticulomyxidae</taxon>
        <taxon>Reticulomyxa</taxon>
    </lineage>
</organism>
<dbReference type="AlphaFoldDB" id="X6NL45"/>
<dbReference type="PANTHER" id="PTHR45641">
    <property type="entry name" value="TETRATRICOPEPTIDE REPEAT PROTEIN (AFU_ORTHOLOGUE AFUA_6G03870)"/>
    <property type="match status" value="1"/>
</dbReference>
<comment type="caution">
    <text evidence="4">The sequence shown here is derived from an EMBL/GenBank/DDBJ whole genome shotgun (WGS) entry which is preliminary data.</text>
</comment>
<dbReference type="Pfam" id="PF13424">
    <property type="entry name" value="TPR_12"/>
    <property type="match status" value="1"/>
</dbReference>
<evidence type="ECO:0000313" key="4">
    <source>
        <dbReference type="EMBL" id="ETO27005.1"/>
    </source>
</evidence>
<evidence type="ECO:0000256" key="1">
    <source>
        <dbReference type="ARBA" id="ARBA00022737"/>
    </source>
</evidence>
<dbReference type="SUPFAM" id="SSF48452">
    <property type="entry name" value="TPR-like"/>
    <property type="match status" value="1"/>
</dbReference>
<name>X6NL45_RETFI</name>
<protein>
    <submittedName>
        <fullName evidence="4">Uncharacterized protein</fullName>
    </submittedName>
</protein>
<reference evidence="4 5" key="1">
    <citation type="journal article" date="2013" name="Curr. Biol.">
        <title>The Genome of the Foraminiferan Reticulomyxa filosa.</title>
        <authorList>
            <person name="Glockner G."/>
            <person name="Hulsmann N."/>
            <person name="Schleicher M."/>
            <person name="Noegel A.A."/>
            <person name="Eichinger L."/>
            <person name="Gallinger C."/>
            <person name="Pawlowski J."/>
            <person name="Sierra R."/>
            <person name="Euteneuer U."/>
            <person name="Pillet L."/>
            <person name="Moustafa A."/>
            <person name="Platzer M."/>
            <person name="Groth M."/>
            <person name="Szafranski K."/>
            <person name="Schliwa M."/>
        </authorList>
    </citation>
    <scope>NUCLEOTIDE SEQUENCE [LARGE SCALE GENOMIC DNA]</scope>
</reference>
<evidence type="ECO:0000256" key="2">
    <source>
        <dbReference type="ARBA" id="ARBA00022803"/>
    </source>
</evidence>
<dbReference type="PROSITE" id="PS50005">
    <property type="entry name" value="TPR"/>
    <property type="match status" value="1"/>
</dbReference>
<dbReference type="InterPro" id="IPR019734">
    <property type="entry name" value="TPR_rpt"/>
</dbReference>
<gene>
    <name evidence="4" type="ORF">RFI_10127</name>
</gene>
<evidence type="ECO:0000256" key="3">
    <source>
        <dbReference type="PROSITE-ProRule" id="PRU00339"/>
    </source>
</evidence>
<sequence>MSSYKACVNDGGKVHTIILPDLTMESLRQQILQATQSAQTNNVLITITDGNDGYIEADEDVINAFKSDTVYFTVHFQSGDISKLNRKKSIPEALDFKRHWNRQWRKANVEAAKTVEQMMCNNEKGLIIVAYKAFKGRNRDGNLSPIVDLVMNEKEDIRDFKEYCMYTIKRKLIVLEHINIDGSVYVVDCKFECKKQVNITTQMFVTKDAIINEQLKQSISPIPWNTEIHCNIPTQFQELENKKEECTQQNLFDESIMHLHKYLQIAIDIFGFNHHYVAFAYNMIGNVYNDNKGQTEKALEFYIKSLKLTLNIFGVYCNFVAQLYENIGSVYVKKMCYDKVIEYYEMSLKIRVKIFNKNHIEIGRLYTKLGIAYEEKELNNKAIECYENSLTIAKILSGNTNRDVADSFWNLGLVFTRLGNSTIANKYFEEAWKIYSMVLGEWDKETLQAKWKIQHFK</sequence>
<proteinExistence type="predicted"/>
<keyword evidence="1" id="KW-0677">Repeat</keyword>
<evidence type="ECO:0000313" key="5">
    <source>
        <dbReference type="Proteomes" id="UP000023152"/>
    </source>
</evidence>
<keyword evidence="2 3" id="KW-0802">TPR repeat</keyword>
<dbReference type="Gene3D" id="1.25.40.10">
    <property type="entry name" value="Tetratricopeptide repeat domain"/>
    <property type="match status" value="2"/>
</dbReference>
<dbReference type="SMART" id="SM00028">
    <property type="entry name" value="TPR"/>
    <property type="match status" value="4"/>
</dbReference>
<keyword evidence="5" id="KW-1185">Reference proteome</keyword>
<dbReference type="Proteomes" id="UP000023152">
    <property type="component" value="Unassembled WGS sequence"/>
</dbReference>
<dbReference type="EMBL" id="ASPP01007512">
    <property type="protein sequence ID" value="ETO27005.1"/>
    <property type="molecule type" value="Genomic_DNA"/>
</dbReference>